<dbReference type="AlphaFoldDB" id="A0AB39RZG3"/>
<reference evidence="1" key="1">
    <citation type="submission" date="2024-07" db="EMBL/GenBank/DDBJ databases">
        <authorList>
            <person name="Yu S.T."/>
        </authorList>
    </citation>
    <scope>NUCLEOTIDE SEQUENCE</scope>
    <source>
        <strain evidence="1">R35</strain>
    </source>
</reference>
<dbReference type="RefSeq" id="WP_369255118.1">
    <property type="nucleotide sequence ID" value="NZ_CP163440.1"/>
</dbReference>
<name>A0AB39RZG3_9ACTN</name>
<evidence type="ECO:0000313" key="1">
    <source>
        <dbReference type="EMBL" id="XDQ60089.1"/>
    </source>
</evidence>
<dbReference type="EMBL" id="CP163440">
    <property type="protein sequence ID" value="XDQ60089.1"/>
    <property type="molecule type" value="Genomic_DNA"/>
</dbReference>
<organism evidence="1">
    <name type="scientific">Streptomyces sp. R35</name>
    <dbReference type="NCBI Taxonomy" id="3238630"/>
    <lineage>
        <taxon>Bacteria</taxon>
        <taxon>Bacillati</taxon>
        <taxon>Actinomycetota</taxon>
        <taxon>Actinomycetes</taxon>
        <taxon>Kitasatosporales</taxon>
        <taxon>Streptomycetaceae</taxon>
        <taxon>Streptomyces</taxon>
    </lineage>
</organism>
<accession>A0AB39RZG3</accession>
<protein>
    <submittedName>
        <fullName evidence="1">Uncharacterized protein</fullName>
    </submittedName>
</protein>
<sequence>MAFGSAAALAFTSVFFGWLPNPWEADTRPKPGLESLSLAVEQTSGIPATLRADEGSTSKRTTTEGVSVLLTLRNNGNLVAVVTDFRITVKAVYPAREPCSPELPPTGGEVSVTGSFDVVLPDTGQDSAKGPGTAKVPDTARAGALLSRSFEIPPGKAEAVRFTLGEPDKEDGYEKEQGRTRIYRAEVAYREGQARPFHSAGTVAFMSPPEAARILVRYAGRVPDSDMLDCKGNVRRHVAELIAGSDSHGDDLDALLTSLDRAREKADTASP</sequence>
<gene>
    <name evidence="1" type="ORF">AB5J50_04615</name>
</gene>
<proteinExistence type="predicted"/>